<proteinExistence type="predicted"/>
<dbReference type="HOGENOM" id="CLU_106907_0_0_1"/>
<accession>A0A0D9Y8N4</accession>
<dbReference type="Gramene" id="OGLUM01G18150.1">
    <property type="protein sequence ID" value="OGLUM01G18150.1"/>
    <property type="gene ID" value="OGLUM01G18150"/>
</dbReference>
<keyword evidence="3" id="KW-1185">Reference proteome</keyword>
<feature type="region of interest" description="Disordered" evidence="1">
    <location>
        <begin position="27"/>
        <end position="48"/>
    </location>
</feature>
<evidence type="ECO:0000313" key="2">
    <source>
        <dbReference type="EnsemblPlants" id="OGLUM01G18150.1"/>
    </source>
</evidence>
<dbReference type="AlphaFoldDB" id="A0A0D9Y8N4"/>
<sequence length="226" mass="24913">MPHWDRSSRPPGLQCRLFHHHQIDERTTDGQDLPNISPHSQNPSSARGPLAYGLIRRHAAVALSRADGDASAHAVGRRFPASRNGVRAWRACPSLSLPFSSSHSSRALAVRPTSIAIGAASIHSIISMVCELELEMWYLPISCESFEPSGSQLLKRPGRICLHLQVVIHYFDKQSAEFINSAAGAITVSYVMQLLTGRICIMCFLQRDNVLGVCKEHDYLGGSFQQ</sequence>
<evidence type="ECO:0000256" key="1">
    <source>
        <dbReference type="SAM" id="MobiDB-lite"/>
    </source>
</evidence>
<reference evidence="2" key="3">
    <citation type="submission" date="2018-05" db="EMBL/GenBank/DDBJ databases">
        <title>OgluRS3 (Oryza glumaepatula Reference Sequence Version 3).</title>
        <authorList>
            <person name="Zhang J."/>
            <person name="Kudrna D."/>
            <person name="Lee S."/>
            <person name="Talag J."/>
            <person name="Welchert J."/>
            <person name="Wing R.A."/>
        </authorList>
    </citation>
    <scope>NUCLEOTIDE SEQUENCE [LARGE SCALE GENOMIC DNA]</scope>
</reference>
<reference evidence="2" key="1">
    <citation type="submission" date="2013-08" db="EMBL/GenBank/DDBJ databases">
        <title>Oryza genome evolution.</title>
        <authorList>
            <person name="Wing R.A."/>
            <person name="Panaud O."/>
            <person name="Oliveira A.C."/>
        </authorList>
    </citation>
    <scope>NUCLEOTIDE SEQUENCE</scope>
</reference>
<name>A0A0D9Y8N4_9ORYZ</name>
<reference evidence="2" key="2">
    <citation type="submission" date="2015-04" db="UniProtKB">
        <authorList>
            <consortium name="EnsemblPlants"/>
        </authorList>
    </citation>
    <scope>IDENTIFICATION</scope>
</reference>
<organism evidence="2">
    <name type="scientific">Oryza glumipatula</name>
    <dbReference type="NCBI Taxonomy" id="40148"/>
    <lineage>
        <taxon>Eukaryota</taxon>
        <taxon>Viridiplantae</taxon>
        <taxon>Streptophyta</taxon>
        <taxon>Embryophyta</taxon>
        <taxon>Tracheophyta</taxon>
        <taxon>Spermatophyta</taxon>
        <taxon>Magnoliopsida</taxon>
        <taxon>Liliopsida</taxon>
        <taxon>Poales</taxon>
        <taxon>Poaceae</taxon>
        <taxon>BOP clade</taxon>
        <taxon>Oryzoideae</taxon>
        <taxon>Oryzeae</taxon>
        <taxon>Oryzinae</taxon>
        <taxon>Oryza</taxon>
    </lineage>
</organism>
<evidence type="ECO:0000313" key="3">
    <source>
        <dbReference type="Proteomes" id="UP000026961"/>
    </source>
</evidence>
<dbReference type="EnsemblPlants" id="OGLUM01G18150.1">
    <property type="protein sequence ID" value="OGLUM01G18150.1"/>
    <property type="gene ID" value="OGLUM01G18150"/>
</dbReference>
<protein>
    <submittedName>
        <fullName evidence="2">Uncharacterized protein</fullName>
    </submittedName>
</protein>
<dbReference type="Proteomes" id="UP000026961">
    <property type="component" value="Chromosome 1"/>
</dbReference>